<dbReference type="PANTHER" id="PTHR11364">
    <property type="entry name" value="THIOSULFATE SULFERTANSFERASE"/>
    <property type="match status" value="1"/>
</dbReference>
<keyword evidence="9" id="KW-1185">Reference proteome</keyword>
<evidence type="ECO:0000313" key="8">
    <source>
        <dbReference type="Ensembl" id="ENSOMEP00000031498.1"/>
    </source>
</evidence>
<evidence type="ECO:0000256" key="2">
    <source>
        <dbReference type="ARBA" id="ARBA00022679"/>
    </source>
</evidence>
<dbReference type="AlphaFoldDB" id="A0A3B3DN00"/>
<dbReference type="SMART" id="SM00450">
    <property type="entry name" value="RHOD"/>
    <property type="match status" value="2"/>
</dbReference>
<dbReference type="PANTHER" id="PTHR11364:SF27">
    <property type="entry name" value="SULFURTRANSFERASE"/>
    <property type="match status" value="1"/>
</dbReference>
<dbReference type="SUPFAM" id="SSF52821">
    <property type="entry name" value="Rhodanese/Cell cycle control phosphatase"/>
    <property type="match status" value="2"/>
</dbReference>
<evidence type="ECO:0000256" key="3">
    <source>
        <dbReference type="ARBA" id="ARBA00022737"/>
    </source>
</evidence>
<feature type="region of interest" description="Disordered" evidence="6">
    <location>
        <begin position="1"/>
        <end position="23"/>
    </location>
</feature>
<keyword evidence="3" id="KW-0677">Repeat</keyword>
<dbReference type="Pfam" id="PF00581">
    <property type="entry name" value="Rhodanese"/>
    <property type="match status" value="2"/>
</dbReference>
<dbReference type="FunFam" id="3.40.250.10:FF:000008">
    <property type="entry name" value="Sulfurtransferase"/>
    <property type="match status" value="1"/>
</dbReference>
<evidence type="ECO:0000259" key="7">
    <source>
        <dbReference type="PROSITE" id="PS50206"/>
    </source>
</evidence>
<reference evidence="8" key="2">
    <citation type="submission" date="2025-09" db="UniProtKB">
        <authorList>
            <consortium name="Ensembl"/>
        </authorList>
    </citation>
    <scope>IDENTIFICATION</scope>
</reference>
<dbReference type="GO" id="GO:0005739">
    <property type="term" value="C:mitochondrion"/>
    <property type="evidence" value="ECO:0007669"/>
    <property type="project" value="UniProtKB-SubCell"/>
</dbReference>
<feature type="domain" description="Rhodanese" evidence="7">
    <location>
        <begin position="210"/>
        <end position="324"/>
    </location>
</feature>
<dbReference type="PROSITE" id="PS00683">
    <property type="entry name" value="RHODANESE_2"/>
    <property type="match status" value="1"/>
</dbReference>
<proteinExistence type="predicted"/>
<accession>A0A3B3DN00</accession>
<keyword evidence="4" id="KW-0496">Mitochondrion</keyword>
<dbReference type="CDD" id="cd01448">
    <property type="entry name" value="TST_Repeat_1"/>
    <property type="match status" value="1"/>
</dbReference>
<dbReference type="FunFam" id="3.40.250.10:FF:000001">
    <property type="entry name" value="Sulfurtransferase"/>
    <property type="match status" value="1"/>
</dbReference>
<reference evidence="8" key="1">
    <citation type="submission" date="2025-08" db="UniProtKB">
        <authorList>
            <consortium name="Ensembl"/>
        </authorList>
    </citation>
    <scope>IDENTIFICATION</scope>
</reference>
<keyword evidence="2 5" id="KW-0808">Transferase</keyword>
<dbReference type="GeneTree" id="ENSGT00510000046773"/>
<dbReference type="InterPro" id="IPR036873">
    <property type="entry name" value="Rhodanese-like_dom_sf"/>
</dbReference>
<dbReference type="PROSITE" id="PS00380">
    <property type="entry name" value="RHODANESE_1"/>
    <property type="match status" value="1"/>
</dbReference>
<dbReference type="InterPro" id="IPR001307">
    <property type="entry name" value="Thiosulphate_STrfase_CS"/>
</dbReference>
<name>A0A3B3DN00_ORYME</name>
<evidence type="ECO:0000256" key="1">
    <source>
        <dbReference type="ARBA" id="ARBA00004173"/>
    </source>
</evidence>
<dbReference type="Ensembl" id="ENSOMET00000022835.1">
    <property type="protein sequence ID" value="ENSOMEP00000031498.1"/>
    <property type="gene ID" value="ENSOMEG00000016362.1"/>
</dbReference>
<dbReference type="GO" id="GO:0004792">
    <property type="term" value="F:thiosulfate-cyanide sulfurtransferase activity"/>
    <property type="evidence" value="ECO:0007669"/>
    <property type="project" value="InterPro"/>
</dbReference>
<evidence type="ECO:0000313" key="9">
    <source>
        <dbReference type="Proteomes" id="UP000261560"/>
    </source>
</evidence>
<dbReference type="InterPro" id="IPR001763">
    <property type="entry name" value="Rhodanese-like_dom"/>
</dbReference>
<evidence type="ECO:0000256" key="6">
    <source>
        <dbReference type="SAM" id="MobiDB-lite"/>
    </source>
</evidence>
<dbReference type="PaxDb" id="30732-ENSOMEP00000031498"/>
<dbReference type="PROSITE" id="PS50206">
    <property type="entry name" value="RHODANESE_3"/>
    <property type="match status" value="2"/>
</dbReference>
<sequence length="336" mass="37631">MSTPLPQSVDPRGHQPPLTQTADKIDAVSQPCKLFAFPGLTMARQASALVTSKWLADAFRAQRKMRILDTSWYLPKLKRNPKSEFKRRHIPGAAFFDLDQCCDRSSPLDHMLPSEELFADYVGRLGIDNDTQVVLYDCSEFGAFSAPRVWWMFRVFGHGAVSLLDGGFKNWELEGRPVTEQYTKPSSAEFCASLNRAWVKTYQDILDNLHTKKFQVVDARPAGRFRGLDPEPRRNTEPGHIPGSISLPFHLFLAPSGHFLPKQQLADLFSRAGVDLRRPICVLCGSAVTTGHVALAAHESGHPGVWVYDGGWSEWYTRAVPENVISEGKGKHLLLF</sequence>
<feature type="domain" description="Rhodanese" evidence="7">
    <location>
        <begin position="61"/>
        <end position="180"/>
    </location>
</feature>
<dbReference type="Gene3D" id="3.40.250.10">
    <property type="entry name" value="Rhodanese-like domain"/>
    <property type="match status" value="2"/>
</dbReference>
<comment type="subcellular location">
    <subcellularLocation>
        <location evidence="1">Mitochondrion</location>
    </subcellularLocation>
</comment>
<evidence type="ECO:0000256" key="5">
    <source>
        <dbReference type="RuleBase" id="RU000507"/>
    </source>
</evidence>
<evidence type="ECO:0000256" key="4">
    <source>
        <dbReference type="ARBA" id="ARBA00023128"/>
    </source>
</evidence>
<dbReference type="OMA" id="NNNWFAS"/>
<dbReference type="CDD" id="cd01449">
    <property type="entry name" value="TST_Repeat_2"/>
    <property type="match status" value="1"/>
</dbReference>
<dbReference type="Proteomes" id="UP000261560">
    <property type="component" value="Unplaced"/>
</dbReference>
<dbReference type="InterPro" id="IPR045078">
    <property type="entry name" value="TST/MPST-like"/>
</dbReference>
<organism evidence="8 9">
    <name type="scientific">Oryzias melastigma</name>
    <name type="common">Marine medaka</name>
    <dbReference type="NCBI Taxonomy" id="30732"/>
    <lineage>
        <taxon>Eukaryota</taxon>
        <taxon>Metazoa</taxon>
        <taxon>Chordata</taxon>
        <taxon>Craniata</taxon>
        <taxon>Vertebrata</taxon>
        <taxon>Euteleostomi</taxon>
        <taxon>Actinopterygii</taxon>
        <taxon>Neopterygii</taxon>
        <taxon>Teleostei</taxon>
        <taxon>Neoteleostei</taxon>
        <taxon>Acanthomorphata</taxon>
        <taxon>Ovalentaria</taxon>
        <taxon>Atherinomorphae</taxon>
        <taxon>Beloniformes</taxon>
        <taxon>Adrianichthyidae</taxon>
        <taxon>Oryziinae</taxon>
        <taxon>Oryzias</taxon>
    </lineage>
</organism>
<protein>
    <recommendedName>
        <fullName evidence="5">Sulfurtransferase</fullName>
    </recommendedName>
</protein>
<dbReference type="STRING" id="30732.ENSOMEP00000031498"/>